<protein>
    <submittedName>
        <fullName evidence="5">1-pyrroline-5-carboxylate dehydrogenase 1</fullName>
        <ecNumber evidence="5">1.2.1.88</ecNumber>
    </submittedName>
</protein>
<feature type="domain" description="Aldehyde dehydrogenase" evidence="4">
    <location>
        <begin position="110"/>
        <end position="250"/>
    </location>
</feature>
<dbReference type="PANTHER" id="PTHR42862:SF1">
    <property type="entry name" value="DELTA-1-PYRROLINE-5-CARBOXYLATE DEHYDROGENASE 2, ISOFORM A-RELATED"/>
    <property type="match status" value="1"/>
</dbReference>
<dbReference type="AlphaFoldDB" id="A0A5J4PIU4"/>
<evidence type="ECO:0000313" key="5">
    <source>
        <dbReference type="EMBL" id="KAA6309212.1"/>
    </source>
</evidence>
<dbReference type="GO" id="GO:0009898">
    <property type="term" value="C:cytoplasmic side of plasma membrane"/>
    <property type="evidence" value="ECO:0007669"/>
    <property type="project" value="TreeGrafter"/>
</dbReference>
<keyword evidence="3" id="KW-0472">Membrane</keyword>
<dbReference type="GO" id="GO:0003842">
    <property type="term" value="F:L-glutamate gamma-semialdehyde dehydrogenase activity"/>
    <property type="evidence" value="ECO:0007669"/>
    <property type="project" value="UniProtKB-EC"/>
</dbReference>
<feature type="transmembrane region" description="Helical" evidence="3">
    <location>
        <begin position="264"/>
        <end position="282"/>
    </location>
</feature>
<dbReference type="InterPro" id="IPR015590">
    <property type="entry name" value="Aldehyde_DH_dom"/>
</dbReference>
<dbReference type="Pfam" id="PF00171">
    <property type="entry name" value="Aldedh"/>
    <property type="match status" value="1"/>
</dbReference>
<evidence type="ECO:0000256" key="2">
    <source>
        <dbReference type="ARBA" id="ARBA00023027"/>
    </source>
</evidence>
<reference evidence="5" key="1">
    <citation type="submission" date="2019-03" db="EMBL/GenBank/DDBJ databases">
        <title>Single cell metagenomics reveals metabolic interactions within the superorganism composed of flagellate Streblomastix strix and complex community of Bacteroidetes bacteria on its surface.</title>
        <authorList>
            <person name="Treitli S.C."/>
            <person name="Kolisko M."/>
            <person name="Husnik F."/>
            <person name="Keeling P."/>
            <person name="Hampl V."/>
        </authorList>
    </citation>
    <scope>NUCLEOTIDE SEQUENCE</scope>
    <source>
        <strain evidence="5">STM</strain>
    </source>
</reference>
<dbReference type="Gene3D" id="3.40.605.10">
    <property type="entry name" value="Aldehyde Dehydrogenase, Chain A, domain 1"/>
    <property type="match status" value="1"/>
</dbReference>
<dbReference type="GO" id="GO:0010133">
    <property type="term" value="P:L-proline catabolic process to L-glutamate"/>
    <property type="evidence" value="ECO:0007669"/>
    <property type="project" value="TreeGrafter"/>
</dbReference>
<accession>A0A5J4PIU4</accession>
<keyword evidence="3" id="KW-0812">Transmembrane</keyword>
<gene>
    <name evidence="5" type="ORF">EZS27_039249</name>
</gene>
<evidence type="ECO:0000256" key="1">
    <source>
        <dbReference type="ARBA" id="ARBA00023002"/>
    </source>
</evidence>
<evidence type="ECO:0000259" key="4">
    <source>
        <dbReference type="Pfam" id="PF00171"/>
    </source>
</evidence>
<sequence>GEDNFLRYSFNLTLHSEQWNFLEKQFIEACKLKDKIQPAIYRTQDRTQKPVPQKDLSIFTNEPDTDLDLKQNREWALSALRKWEDMRSENFVIPVQIGNKEVLTDKKRKYYDRSRNDEVCVCEVNLATPAQVEEIVTVAEQDKSGWRKTSLDERNRILHKTADLFSERRGDFIGCMSAVTGKTFQEGDVEVSEGTDFCRFYPVSMKAFEALKSVSYRPKGIIWVIPPLNFPFAIPVGGVAAGLASGNRKVFLRNRFLSPVLHAINGWLYFIFEFTGFYKLFFKKIPLLAVQR</sequence>
<evidence type="ECO:0000256" key="3">
    <source>
        <dbReference type="SAM" id="Phobius"/>
    </source>
</evidence>
<comment type="caution">
    <text evidence="5">The sequence shown here is derived from an EMBL/GenBank/DDBJ whole genome shotgun (WGS) entry which is preliminary data.</text>
</comment>
<dbReference type="PANTHER" id="PTHR42862">
    <property type="entry name" value="DELTA-1-PYRROLINE-5-CARBOXYLATE DEHYDROGENASE 1, ISOFORM A-RELATED"/>
    <property type="match status" value="1"/>
</dbReference>
<feature type="transmembrane region" description="Helical" evidence="3">
    <location>
        <begin position="221"/>
        <end position="244"/>
    </location>
</feature>
<dbReference type="SUPFAM" id="SSF53720">
    <property type="entry name" value="ALDH-like"/>
    <property type="match status" value="1"/>
</dbReference>
<organism evidence="5">
    <name type="scientific">termite gut metagenome</name>
    <dbReference type="NCBI Taxonomy" id="433724"/>
    <lineage>
        <taxon>unclassified sequences</taxon>
        <taxon>metagenomes</taxon>
        <taxon>organismal metagenomes</taxon>
    </lineage>
</organism>
<dbReference type="InterPro" id="IPR050485">
    <property type="entry name" value="Proline_metab_enzyme"/>
</dbReference>
<keyword evidence="1 5" id="KW-0560">Oxidoreductase</keyword>
<name>A0A5J4PIU4_9ZZZZ</name>
<keyword evidence="2" id="KW-0520">NAD</keyword>
<feature type="non-terminal residue" evidence="5">
    <location>
        <position position="1"/>
    </location>
</feature>
<keyword evidence="3" id="KW-1133">Transmembrane helix</keyword>
<proteinExistence type="predicted"/>
<dbReference type="EMBL" id="SNRY01008062">
    <property type="protein sequence ID" value="KAA6309212.1"/>
    <property type="molecule type" value="Genomic_DNA"/>
</dbReference>
<dbReference type="InterPro" id="IPR016162">
    <property type="entry name" value="Ald_DH_N"/>
</dbReference>
<dbReference type="InterPro" id="IPR016161">
    <property type="entry name" value="Ald_DH/histidinol_DH"/>
</dbReference>
<dbReference type="EC" id="1.2.1.88" evidence="5"/>